<accession>A0ABU1F521</accession>
<evidence type="ECO:0000256" key="6">
    <source>
        <dbReference type="ARBA" id="ARBA00022692"/>
    </source>
</evidence>
<dbReference type="Gene3D" id="3.30.1360.100">
    <property type="entry name" value="General secretion pathway protein M, EpsM"/>
    <property type="match status" value="1"/>
</dbReference>
<keyword evidence="6 10" id="KW-0812">Transmembrane</keyword>
<gene>
    <name evidence="11" type="primary">gspM</name>
    <name evidence="11" type="ORF">RGD00_05085</name>
</gene>
<dbReference type="EMBL" id="JAVKPH010000004">
    <property type="protein sequence ID" value="MDR5651964.1"/>
    <property type="molecule type" value="Genomic_DNA"/>
</dbReference>
<dbReference type="InterPro" id="IPR007690">
    <property type="entry name" value="T2SS_GspM"/>
</dbReference>
<evidence type="ECO:0000256" key="2">
    <source>
        <dbReference type="ARBA" id="ARBA00010637"/>
    </source>
</evidence>
<keyword evidence="5" id="KW-0997">Cell inner membrane</keyword>
<keyword evidence="4" id="KW-1003">Cell membrane</keyword>
<evidence type="ECO:0000256" key="4">
    <source>
        <dbReference type="ARBA" id="ARBA00022475"/>
    </source>
</evidence>
<keyword evidence="7" id="KW-0653">Protein transport</keyword>
<evidence type="ECO:0000256" key="10">
    <source>
        <dbReference type="SAM" id="Phobius"/>
    </source>
</evidence>
<evidence type="ECO:0000256" key="9">
    <source>
        <dbReference type="ARBA" id="ARBA00023136"/>
    </source>
</evidence>
<protein>
    <submittedName>
        <fullName evidence="11">Type II secretion system protein GspM</fullName>
    </submittedName>
</protein>
<comment type="similarity">
    <text evidence="2">Belongs to the GSP M family.</text>
</comment>
<proteinExistence type="inferred from homology"/>
<keyword evidence="9 10" id="KW-0472">Membrane</keyword>
<evidence type="ECO:0000313" key="11">
    <source>
        <dbReference type="EMBL" id="MDR5651964.1"/>
    </source>
</evidence>
<evidence type="ECO:0000256" key="8">
    <source>
        <dbReference type="ARBA" id="ARBA00022989"/>
    </source>
</evidence>
<dbReference type="RefSeq" id="WP_310456212.1">
    <property type="nucleotide sequence ID" value="NZ_JAVKPH010000004.1"/>
</dbReference>
<dbReference type="Pfam" id="PF04612">
    <property type="entry name" value="T2SSM"/>
    <property type="match status" value="1"/>
</dbReference>
<evidence type="ECO:0000313" key="12">
    <source>
        <dbReference type="Proteomes" id="UP001247754"/>
    </source>
</evidence>
<organism evidence="11 12">
    <name type="scientific">Ruixingdingia sedimenti</name>
    <dbReference type="NCBI Taxonomy" id="3073604"/>
    <lineage>
        <taxon>Bacteria</taxon>
        <taxon>Pseudomonadati</taxon>
        <taxon>Pseudomonadota</taxon>
        <taxon>Alphaproteobacteria</taxon>
        <taxon>Rhodobacterales</taxon>
        <taxon>Paracoccaceae</taxon>
        <taxon>Ruixingdingia</taxon>
    </lineage>
</organism>
<keyword evidence="8 10" id="KW-1133">Transmembrane helix</keyword>
<dbReference type="SUPFAM" id="SSF103054">
    <property type="entry name" value="General secretion pathway protein M, EpsM"/>
    <property type="match status" value="1"/>
</dbReference>
<keyword evidence="3" id="KW-0813">Transport</keyword>
<dbReference type="InterPro" id="IPR023229">
    <property type="entry name" value="T2SS_M_periplasmic_sf"/>
</dbReference>
<name>A0ABU1F521_9RHOB</name>
<keyword evidence="12" id="KW-1185">Reference proteome</keyword>
<evidence type="ECO:0000256" key="7">
    <source>
        <dbReference type="ARBA" id="ARBA00022927"/>
    </source>
</evidence>
<comment type="caution">
    <text evidence="11">The sequence shown here is derived from an EMBL/GenBank/DDBJ whole genome shotgun (WGS) entry which is preliminary data.</text>
</comment>
<dbReference type="Proteomes" id="UP001247754">
    <property type="component" value="Unassembled WGS sequence"/>
</dbReference>
<evidence type="ECO:0000256" key="5">
    <source>
        <dbReference type="ARBA" id="ARBA00022519"/>
    </source>
</evidence>
<reference evidence="11 12" key="1">
    <citation type="submission" date="2023-09" db="EMBL/GenBank/DDBJ databases">
        <title>Xinfangfangia sedmenti sp. nov., isolated the sedment.</title>
        <authorList>
            <person name="Xu L."/>
        </authorList>
    </citation>
    <scope>NUCLEOTIDE SEQUENCE [LARGE SCALE GENOMIC DNA]</scope>
    <source>
        <strain evidence="11 12">LG-4</strain>
    </source>
</reference>
<feature type="transmembrane region" description="Helical" evidence="10">
    <location>
        <begin position="20"/>
        <end position="41"/>
    </location>
</feature>
<comment type="subcellular location">
    <subcellularLocation>
        <location evidence="1">Cell inner membrane</location>
        <topology evidence="1">Single-pass membrane protein</topology>
    </subcellularLocation>
</comment>
<evidence type="ECO:0000256" key="1">
    <source>
        <dbReference type="ARBA" id="ARBA00004377"/>
    </source>
</evidence>
<sequence>MMAALRLRLALLTARERWLLGVLVAVVLPVALVAGVLLPLLDARTAARQAATEARADLDWIAAQVAGLPAGGLAPAAAAVAPVGLAELERGIVAAGLREGLGILSNRAGGGVDLGFEDVAFDPLARWMAGVERTAGYRIAVMQVERLAPGRVRALFQLEPAG</sequence>
<evidence type="ECO:0000256" key="3">
    <source>
        <dbReference type="ARBA" id="ARBA00022448"/>
    </source>
</evidence>